<dbReference type="PROSITE" id="PS01070">
    <property type="entry name" value="NUCLEASE_NON_SPEC"/>
    <property type="match status" value="1"/>
</dbReference>
<accession>D8LHV3</accession>
<dbReference type="SMART" id="SM00477">
    <property type="entry name" value="NUC"/>
    <property type="match status" value="1"/>
</dbReference>
<comment type="cofactor">
    <cofactor evidence="1 10">
        <name>Mg(2+)</name>
        <dbReference type="ChEBI" id="CHEBI:18420"/>
    </cofactor>
</comment>
<dbReference type="GO" id="GO:0003676">
    <property type="term" value="F:nucleic acid binding"/>
    <property type="evidence" value="ECO:0007669"/>
    <property type="project" value="InterPro"/>
</dbReference>
<comment type="similarity">
    <text evidence="2 10">Belongs to the DNA/RNA non-specific endonuclease family.</text>
</comment>
<dbReference type="Gene3D" id="3.40.570.10">
    <property type="entry name" value="Extracellular Endonuclease, subunit A"/>
    <property type="match status" value="1"/>
</dbReference>
<dbReference type="InterPro" id="IPR020821">
    <property type="entry name" value="ENPP1-3/EXOG-like_nuc-like"/>
</dbReference>
<feature type="domain" description="ENPP1-3/EXOG-like endonuclease/phosphodiesterase" evidence="11">
    <location>
        <begin position="36"/>
        <end position="310"/>
    </location>
</feature>
<dbReference type="EC" id="3.1.30.-" evidence="10"/>
<protein>
    <recommendedName>
        <fullName evidence="10">Endonuclease</fullName>
        <ecNumber evidence="10">3.1.30.-</ecNumber>
    </recommendedName>
</protein>
<dbReference type="InterPro" id="IPR044929">
    <property type="entry name" value="DNA/RNA_non-sp_Endonuclease_sf"/>
</dbReference>
<dbReference type="EMBL" id="FN649738">
    <property type="protein sequence ID" value="CBN74384.1"/>
    <property type="molecule type" value="Genomic_DNA"/>
</dbReference>
<organism evidence="13 14">
    <name type="scientific">Ectocarpus siliculosus</name>
    <name type="common">Brown alga</name>
    <name type="synonym">Conferva siliculosa</name>
    <dbReference type="NCBI Taxonomy" id="2880"/>
    <lineage>
        <taxon>Eukaryota</taxon>
        <taxon>Sar</taxon>
        <taxon>Stramenopiles</taxon>
        <taxon>Ochrophyta</taxon>
        <taxon>PX clade</taxon>
        <taxon>Phaeophyceae</taxon>
        <taxon>Ectocarpales</taxon>
        <taxon>Ectocarpaceae</taxon>
        <taxon>Ectocarpus</taxon>
    </lineage>
</organism>
<dbReference type="SUPFAM" id="SSF54060">
    <property type="entry name" value="His-Me finger endonucleases"/>
    <property type="match status" value="1"/>
</dbReference>
<evidence type="ECO:0000259" key="12">
    <source>
        <dbReference type="SMART" id="SM00892"/>
    </source>
</evidence>
<dbReference type="EMBL" id="FN648376">
    <property type="protein sequence ID" value="CBN74384.1"/>
    <property type="molecule type" value="Genomic_DNA"/>
</dbReference>
<dbReference type="AlphaFoldDB" id="D8LHV3"/>
<dbReference type="PANTHER" id="PTHR13966:SF5">
    <property type="entry name" value="ENDONUCLEASE G, MITOCHONDRIAL"/>
    <property type="match status" value="1"/>
</dbReference>
<dbReference type="InParanoid" id="D8LHV3"/>
<evidence type="ECO:0000256" key="10">
    <source>
        <dbReference type="RuleBase" id="RU366055"/>
    </source>
</evidence>
<evidence type="ECO:0000259" key="11">
    <source>
        <dbReference type="SMART" id="SM00477"/>
    </source>
</evidence>
<gene>
    <name evidence="13" type="ORF">Esi_0020_0074</name>
</gene>
<dbReference type="GO" id="GO:0000014">
    <property type="term" value="F:single-stranded DNA endodeoxyribonuclease activity"/>
    <property type="evidence" value="ECO:0007669"/>
    <property type="project" value="TreeGrafter"/>
</dbReference>
<evidence type="ECO:0000256" key="7">
    <source>
        <dbReference type="ARBA" id="ARBA00022842"/>
    </source>
</evidence>
<dbReference type="GO" id="GO:0005634">
    <property type="term" value="C:nucleus"/>
    <property type="evidence" value="ECO:0007669"/>
    <property type="project" value="TreeGrafter"/>
</dbReference>
<dbReference type="SMART" id="SM00892">
    <property type="entry name" value="Endonuclease_NS"/>
    <property type="match status" value="1"/>
</dbReference>
<dbReference type="Pfam" id="PF01223">
    <property type="entry name" value="Endonuclease_NS"/>
    <property type="match status" value="1"/>
</dbReference>
<keyword evidence="7" id="KW-0460">Magnesium</keyword>
<evidence type="ECO:0000256" key="4">
    <source>
        <dbReference type="ARBA" id="ARBA00022723"/>
    </source>
</evidence>
<keyword evidence="4 9" id="KW-0479">Metal-binding</keyword>
<keyword evidence="6 10" id="KW-0378">Hydrolase</keyword>
<dbReference type="PANTHER" id="PTHR13966">
    <property type="entry name" value="ENDONUCLEASE RELATED"/>
    <property type="match status" value="1"/>
</dbReference>
<dbReference type="GO" id="GO:0005743">
    <property type="term" value="C:mitochondrial inner membrane"/>
    <property type="evidence" value="ECO:0007669"/>
    <property type="project" value="TreeGrafter"/>
</dbReference>
<evidence type="ECO:0000256" key="2">
    <source>
        <dbReference type="ARBA" id="ARBA00010052"/>
    </source>
</evidence>
<evidence type="ECO:0000256" key="1">
    <source>
        <dbReference type="ARBA" id="ARBA00001946"/>
    </source>
</evidence>
<name>D8LHV3_ECTSI</name>
<reference evidence="13 14" key="1">
    <citation type="journal article" date="2010" name="Nature">
        <title>The Ectocarpus genome and the independent evolution of multicellularity in brown algae.</title>
        <authorList>
            <person name="Cock J.M."/>
            <person name="Sterck L."/>
            <person name="Rouze P."/>
            <person name="Scornet D."/>
            <person name="Allen A.E."/>
            <person name="Amoutzias G."/>
            <person name="Anthouard V."/>
            <person name="Artiguenave F."/>
            <person name="Aury J.M."/>
            <person name="Badger J.H."/>
            <person name="Beszteri B."/>
            <person name="Billiau K."/>
            <person name="Bonnet E."/>
            <person name="Bothwell J.H."/>
            <person name="Bowler C."/>
            <person name="Boyen C."/>
            <person name="Brownlee C."/>
            <person name="Carrano C.J."/>
            <person name="Charrier B."/>
            <person name="Cho G.Y."/>
            <person name="Coelho S.M."/>
            <person name="Collen J."/>
            <person name="Corre E."/>
            <person name="Da Silva C."/>
            <person name="Delage L."/>
            <person name="Delaroque N."/>
            <person name="Dittami S.M."/>
            <person name="Doulbeau S."/>
            <person name="Elias M."/>
            <person name="Farnham G."/>
            <person name="Gachon C.M."/>
            <person name="Gschloessl B."/>
            <person name="Heesch S."/>
            <person name="Jabbari K."/>
            <person name="Jubin C."/>
            <person name="Kawai H."/>
            <person name="Kimura K."/>
            <person name="Kloareg B."/>
            <person name="Kupper F.C."/>
            <person name="Lang D."/>
            <person name="Le Bail A."/>
            <person name="Leblanc C."/>
            <person name="Lerouge P."/>
            <person name="Lohr M."/>
            <person name="Lopez P.J."/>
            <person name="Martens C."/>
            <person name="Maumus F."/>
            <person name="Michel G."/>
            <person name="Miranda-Saavedra D."/>
            <person name="Morales J."/>
            <person name="Moreau H."/>
            <person name="Motomura T."/>
            <person name="Nagasato C."/>
            <person name="Napoli C.A."/>
            <person name="Nelson D.R."/>
            <person name="Nyvall-Collen P."/>
            <person name="Peters A.F."/>
            <person name="Pommier C."/>
            <person name="Potin P."/>
            <person name="Poulain J."/>
            <person name="Quesneville H."/>
            <person name="Read B."/>
            <person name="Rensing S.A."/>
            <person name="Ritter A."/>
            <person name="Rousvoal S."/>
            <person name="Samanta M."/>
            <person name="Samson G."/>
            <person name="Schroeder D.C."/>
            <person name="Segurens B."/>
            <person name="Strittmatter M."/>
            <person name="Tonon T."/>
            <person name="Tregear J.W."/>
            <person name="Valentin K."/>
            <person name="von Dassow P."/>
            <person name="Yamagishi T."/>
            <person name="Van de Peer Y."/>
            <person name="Wincker P."/>
        </authorList>
    </citation>
    <scope>NUCLEOTIDE SEQUENCE [LARGE SCALE GENOMIC DNA]</scope>
    <source>
        <strain evidence="14">Ec32 / CCAP1310/4</strain>
    </source>
</reference>
<dbReference type="eggNOG" id="KOG3721">
    <property type="taxonomic scope" value="Eukaryota"/>
</dbReference>
<dbReference type="GO" id="GO:0004521">
    <property type="term" value="F:RNA endonuclease activity"/>
    <property type="evidence" value="ECO:0007669"/>
    <property type="project" value="TreeGrafter"/>
</dbReference>
<evidence type="ECO:0000256" key="3">
    <source>
        <dbReference type="ARBA" id="ARBA00022722"/>
    </source>
</evidence>
<evidence type="ECO:0000256" key="8">
    <source>
        <dbReference type="PIRSR" id="PIRSR640255-1"/>
    </source>
</evidence>
<evidence type="ECO:0000256" key="5">
    <source>
        <dbReference type="ARBA" id="ARBA00022759"/>
    </source>
</evidence>
<evidence type="ECO:0000313" key="14">
    <source>
        <dbReference type="Proteomes" id="UP000002630"/>
    </source>
</evidence>
<evidence type="ECO:0000313" key="13">
    <source>
        <dbReference type="EMBL" id="CBN74384.1"/>
    </source>
</evidence>
<evidence type="ECO:0000256" key="6">
    <source>
        <dbReference type="ARBA" id="ARBA00022801"/>
    </source>
</evidence>
<dbReference type="GO" id="GO:0046872">
    <property type="term" value="F:metal ion binding"/>
    <property type="evidence" value="ECO:0007669"/>
    <property type="project" value="UniProtKB-KW"/>
</dbReference>
<feature type="domain" description="DNA/RNA non-specific endonuclease/pyrophosphatase/phosphodiesterase" evidence="12">
    <location>
        <begin position="35"/>
        <end position="310"/>
    </location>
</feature>
<keyword evidence="5 10" id="KW-0255">Endonuclease</keyword>
<dbReference type="OrthoDB" id="5418055at2759"/>
<proteinExistence type="inferred from homology"/>
<dbReference type="InterPro" id="IPR018524">
    <property type="entry name" value="DNA/RNA_endonuclease_AS"/>
</dbReference>
<feature type="binding site" evidence="9">
    <location>
        <position position="130"/>
    </location>
    <ligand>
        <name>Mg(2+)</name>
        <dbReference type="ChEBI" id="CHEBI:18420"/>
        <note>catalytic</note>
    </ligand>
</feature>
<keyword evidence="3 10" id="KW-0540">Nuclease</keyword>
<keyword evidence="14" id="KW-1185">Reference proteome</keyword>
<dbReference type="InterPro" id="IPR001604">
    <property type="entry name" value="Endo_G_ENPP1-like_dom"/>
</dbReference>
<dbReference type="CDD" id="cd00091">
    <property type="entry name" value="NUC"/>
    <property type="match status" value="1"/>
</dbReference>
<sequence length="372" mass="40395">MPQAQEDNGKAPASAFIMPFVKRYGYPDLDQVILPSEEYTSCWDSRTRNARWVVERINLNTVSGPGDRKKSPFRPDSRLQPLFRSSLSDFYGSGYDRGHLAPAGDHKTTQANLTQTFLLSNMAPQVPSFNRGYWGDFEEFVRTLVVPSERSIKAAAAAGFSTSSSLSPPFKDVYVITGPLFLPSKETASVAGTGNAVDIDQGQAEGVAVDVPSQSSRTPAATKWVVKHDILGNPMQMVAVPTHFFKIIVAEPYPPPPSEALVSKPTTFVAAFAMPNADIPNNTDLRNFLVPLEALSSVSGMRFLGTGLLDETAKLSLDKEAIQRGLGPNGLAYTYDTVLVLVSALWSCRVALLARVGTARRGLFLRAVTYSS</sequence>
<dbReference type="InterPro" id="IPR040255">
    <property type="entry name" value="Non-specific_endonuclease"/>
</dbReference>
<evidence type="ECO:0000256" key="9">
    <source>
        <dbReference type="PIRSR" id="PIRSR640255-2"/>
    </source>
</evidence>
<dbReference type="Proteomes" id="UP000002630">
    <property type="component" value="Linkage Group LG13"/>
</dbReference>
<dbReference type="OMA" id="DPYAYYI"/>
<dbReference type="STRING" id="2880.D8LHV3"/>
<dbReference type="InterPro" id="IPR044925">
    <property type="entry name" value="His-Me_finger_sf"/>
</dbReference>
<feature type="active site" description="Proton acceptor" evidence="8">
    <location>
        <position position="99"/>
    </location>
</feature>